<sequence length="344" mass="40485">MDELLRFFSKTQPRRPAVVRQVLSNKRTVSNLFWGLRYRILDWLAVWPQLEKAKFDDSITEMIEKKYLVEINGEGFCLTELGVKSRDVFLKNHYNIKSPYLFCRFKMQLWQDILRLLMQVVSEASYENNHYYVVASSFQARTSIKIWYQKYYEHDLGPLLAEQLFLFLGNEKAQDADAFMQLFSGHELVAKTAEQIAVNSGCSTRDIEFLWNDLSARFAEFLSEGASVFKNLVMPIKRTSLLSKSAEETYRLYKNGMPLSKIEAERRLKGSTIAEHLLEAAIFVPNFNFQRLISVEEARLFKKLFKGDIDKWRYEELQKNNFKISFAKFRLYQIEQSKLEIAEE</sequence>
<feature type="domain" description="Helicase Helix-turn-helix" evidence="1">
    <location>
        <begin position="245"/>
        <end position="332"/>
    </location>
</feature>
<dbReference type="InterPro" id="IPR029491">
    <property type="entry name" value="Helicase_HTH"/>
</dbReference>
<keyword evidence="3" id="KW-1185">Reference proteome</keyword>
<evidence type="ECO:0000259" key="1">
    <source>
        <dbReference type="Pfam" id="PF14493"/>
    </source>
</evidence>
<dbReference type="PATRIC" id="fig|1423725.3.peg.652"/>
<organism evidence="2 3">
    <name type="scientific">Liquorilactobacillus aquaticus DSM 21051</name>
    <dbReference type="NCBI Taxonomy" id="1423725"/>
    <lineage>
        <taxon>Bacteria</taxon>
        <taxon>Bacillati</taxon>
        <taxon>Bacillota</taxon>
        <taxon>Bacilli</taxon>
        <taxon>Lactobacillales</taxon>
        <taxon>Lactobacillaceae</taxon>
        <taxon>Liquorilactobacillus</taxon>
    </lineage>
</organism>
<dbReference type="Pfam" id="PF14493">
    <property type="entry name" value="HTH_40"/>
    <property type="match status" value="1"/>
</dbReference>
<proteinExistence type="predicted"/>
<dbReference type="Proteomes" id="UP000051015">
    <property type="component" value="Unassembled WGS sequence"/>
</dbReference>
<protein>
    <recommendedName>
        <fullName evidence="1">Helicase Helix-turn-helix domain-containing protein</fullName>
    </recommendedName>
</protein>
<dbReference type="RefSeq" id="WP_057875663.1">
    <property type="nucleotide sequence ID" value="NZ_AYZD01000015.1"/>
</dbReference>
<dbReference type="STRING" id="1423725.FC19_GL000631"/>
<reference evidence="2 3" key="1">
    <citation type="journal article" date="2015" name="Genome Announc.">
        <title>Expanding the biotechnology potential of lactobacilli through comparative genomics of 213 strains and associated genera.</title>
        <authorList>
            <person name="Sun Z."/>
            <person name="Harris H.M."/>
            <person name="McCann A."/>
            <person name="Guo C."/>
            <person name="Argimon S."/>
            <person name="Zhang W."/>
            <person name="Yang X."/>
            <person name="Jeffery I.B."/>
            <person name="Cooney J.C."/>
            <person name="Kagawa T.F."/>
            <person name="Liu W."/>
            <person name="Song Y."/>
            <person name="Salvetti E."/>
            <person name="Wrobel A."/>
            <person name="Rasinkangas P."/>
            <person name="Parkhill J."/>
            <person name="Rea M.C."/>
            <person name="O'Sullivan O."/>
            <person name="Ritari J."/>
            <person name="Douillard F.P."/>
            <person name="Paul Ross R."/>
            <person name="Yang R."/>
            <person name="Briner A.E."/>
            <person name="Felis G.E."/>
            <person name="de Vos W.M."/>
            <person name="Barrangou R."/>
            <person name="Klaenhammer T.R."/>
            <person name="Caufield P.W."/>
            <person name="Cui Y."/>
            <person name="Zhang H."/>
            <person name="O'Toole P.W."/>
        </authorList>
    </citation>
    <scope>NUCLEOTIDE SEQUENCE [LARGE SCALE GENOMIC DNA]</scope>
    <source>
        <strain evidence="2 3">DSM 21051</strain>
    </source>
</reference>
<dbReference type="OrthoDB" id="2146354at2"/>
<accession>A0A0R2CX24</accession>
<name>A0A0R2CX24_9LACO</name>
<dbReference type="EMBL" id="AYZD01000015">
    <property type="protein sequence ID" value="KRM96344.1"/>
    <property type="molecule type" value="Genomic_DNA"/>
</dbReference>
<comment type="caution">
    <text evidence="2">The sequence shown here is derived from an EMBL/GenBank/DDBJ whole genome shotgun (WGS) entry which is preliminary data.</text>
</comment>
<evidence type="ECO:0000313" key="3">
    <source>
        <dbReference type="Proteomes" id="UP000051015"/>
    </source>
</evidence>
<gene>
    <name evidence="2" type="ORF">FC19_GL000631</name>
</gene>
<evidence type="ECO:0000313" key="2">
    <source>
        <dbReference type="EMBL" id="KRM96344.1"/>
    </source>
</evidence>
<dbReference type="AlphaFoldDB" id="A0A0R2CX24"/>